<dbReference type="Proteomes" id="UP000887569">
    <property type="component" value="Unplaced"/>
</dbReference>
<evidence type="ECO:0000313" key="8">
    <source>
        <dbReference type="Proteomes" id="UP000887569"/>
    </source>
</evidence>
<dbReference type="GO" id="GO:0003723">
    <property type="term" value="F:RNA binding"/>
    <property type="evidence" value="ECO:0007669"/>
    <property type="project" value="UniProtKB-UniRule"/>
</dbReference>
<evidence type="ECO:0000256" key="3">
    <source>
        <dbReference type="ARBA" id="ARBA00022664"/>
    </source>
</evidence>
<organism evidence="8 9">
    <name type="scientific">Parascaris univalens</name>
    <name type="common">Nematode worm</name>
    <dbReference type="NCBI Taxonomy" id="6257"/>
    <lineage>
        <taxon>Eukaryota</taxon>
        <taxon>Metazoa</taxon>
        <taxon>Ecdysozoa</taxon>
        <taxon>Nematoda</taxon>
        <taxon>Chromadorea</taxon>
        <taxon>Rhabditida</taxon>
        <taxon>Spirurina</taxon>
        <taxon>Ascaridomorpha</taxon>
        <taxon>Ascaridoidea</taxon>
        <taxon>Ascarididae</taxon>
        <taxon>Parascaris</taxon>
    </lineage>
</organism>
<evidence type="ECO:0000313" key="9">
    <source>
        <dbReference type="WBParaSite" id="PgB04_g021_t11"/>
    </source>
</evidence>
<reference evidence="9" key="1">
    <citation type="submission" date="2022-11" db="UniProtKB">
        <authorList>
            <consortium name="WormBaseParasite"/>
        </authorList>
    </citation>
    <scope>IDENTIFICATION</scope>
</reference>
<evidence type="ECO:0000256" key="2">
    <source>
        <dbReference type="ARBA" id="ARBA00006265"/>
    </source>
</evidence>
<dbReference type="WBParaSite" id="PgB04_g021_t11">
    <property type="protein sequence ID" value="PgB04_g021_t11"/>
    <property type="gene ID" value="PgB04_g021"/>
</dbReference>
<feature type="domain" description="RRM" evidence="7">
    <location>
        <begin position="141"/>
        <end position="221"/>
    </location>
</feature>
<accession>A0A914ZMZ2</accession>
<feature type="compositionally biased region" description="Low complexity" evidence="6">
    <location>
        <begin position="559"/>
        <end position="569"/>
    </location>
</feature>
<sequence>RLRARAGRGTVTKTMADILDQQDNELDLYGEGELETHFSERDVLGDDDENDLPTKEGSKNSVKNGVGKATVVQTGNDTDLYDAAIEPSGQHASSAMSIKSETPSMSRQTSNASVAQSAHPTQAQSLPALGASNQNQGGRRYCCYIGNMTWWTTDVDLQTLILSCGASDLIDIKFYENRNNGQSKGFALAVFGMESAVKTVMEKLPQKTLHGQQLVVLPYTKASLAKFEDATRRLDQRPEKKESKKEEPKGPFVGTIRLGMPPQPLQPTQMSLPPPITLRPQVQVQVPPPIATLRPPAQVPLMIPQQQPPQIRAPPPTSQPLQLGGIAVTRPPINLSAPPPTIPQVQLGAGFRVVSATPPQLNRPPPAFTHAPQGVPPISTSAPMAAAPPTSHPPPGFPPPGAHINPQVYRQNFPSAVSIQGISTPTAPSATAPSTVEGMSEAEFEEIMNRNRTVSSSAITRAVSDAAANDYASAIETLVTAISLIRQSRVSNDDRCKVLISSLQDTLNGIESKSYNSSSRKHRSTRDRSRSPSERSRKRHRRSSRSRSRSRERYEYSPRHSSSSNRRQY</sequence>
<keyword evidence="5" id="KW-0694">RNA-binding</keyword>
<keyword evidence="8" id="KW-1185">Reference proteome</keyword>
<protein>
    <submittedName>
        <fullName evidence="9">RRM domain-containing protein</fullName>
    </submittedName>
</protein>
<dbReference type="InterPro" id="IPR057951">
    <property type="entry name" value="CPSF6/7_RSLD_N"/>
</dbReference>
<evidence type="ECO:0000256" key="1">
    <source>
        <dbReference type="ARBA" id="ARBA00004123"/>
    </source>
</evidence>
<feature type="region of interest" description="Disordered" evidence="6">
    <location>
        <begin position="365"/>
        <end position="392"/>
    </location>
</feature>
<feature type="region of interest" description="Disordered" evidence="6">
    <location>
        <begin position="510"/>
        <end position="569"/>
    </location>
</feature>
<dbReference type="InterPro" id="IPR000504">
    <property type="entry name" value="RRM_dom"/>
</dbReference>
<keyword evidence="4" id="KW-0539">Nucleus</keyword>
<proteinExistence type="inferred from homology"/>
<comment type="similarity">
    <text evidence="2">Belongs to the RRM CPSF6/7 family.</text>
</comment>
<feature type="compositionally biased region" description="Basic and acidic residues" evidence="6">
    <location>
        <begin position="230"/>
        <end position="249"/>
    </location>
</feature>
<feature type="compositionally biased region" description="Basic and acidic residues" evidence="6">
    <location>
        <begin position="526"/>
        <end position="535"/>
    </location>
</feature>
<feature type="compositionally biased region" description="Low complexity" evidence="6">
    <location>
        <begin position="376"/>
        <end position="389"/>
    </location>
</feature>
<feature type="compositionally biased region" description="Basic and acidic residues" evidence="6">
    <location>
        <begin position="549"/>
        <end position="558"/>
    </location>
</feature>
<name>A0A914ZMZ2_PARUN</name>
<dbReference type="SMART" id="SM00360">
    <property type="entry name" value="RRM"/>
    <property type="match status" value="1"/>
</dbReference>
<feature type="compositionally biased region" description="Polar residues" evidence="6">
    <location>
        <begin position="90"/>
        <end position="131"/>
    </location>
</feature>
<dbReference type="AlphaFoldDB" id="A0A914ZMZ2"/>
<dbReference type="InterPro" id="IPR012677">
    <property type="entry name" value="Nucleotide-bd_a/b_plait_sf"/>
</dbReference>
<evidence type="ECO:0000256" key="4">
    <source>
        <dbReference type="ARBA" id="ARBA00023242"/>
    </source>
</evidence>
<dbReference type="Gene3D" id="3.30.70.330">
    <property type="match status" value="1"/>
</dbReference>
<feature type="region of interest" description="Disordered" evidence="6">
    <location>
        <begin position="38"/>
        <end position="66"/>
    </location>
</feature>
<dbReference type="InterPro" id="IPR034772">
    <property type="entry name" value="CPSF6/7"/>
</dbReference>
<dbReference type="GO" id="GO:0005634">
    <property type="term" value="C:nucleus"/>
    <property type="evidence" value="ECO:0007669"/>
    <property type="project" value="UniProtKB-SubCell"/>
</dbReference>
<evidence type="ECO:0000256" key="5">
    <source>
        <dbReference type="PROSITE-ProRule" id="PRU00176"/>
    </source>
</evidence>
<dbReference type="GO" id="GO:0006397">
    <property type="term" value="P:mRNA processing"/>
    <property type="evidence" value="ECO:0007669"/>
    <property type="project" value="UniProtKB-KW"/>
</dbReference>
<keyword evidence="3" id="KW-0507">mRNA processing</keyword>
<dbReference type="Pfam" id="PF25524">
    <property type="entry name" value="RSLD_CPSF6"/>
    <property type="match status" value="1"/>
</dbReference>
<dbReference type="SUPFAM" id="SSF54928">
    <property type="entry name" value="RNA-binding domain, RBD"/>
    <property type="match status" value="1"/>
</dbReference>
<feature type="compositionally biased region" description="Basic residues" evidence="6">
    <location>
        <begin position="536"/>
        <end position="548"/>
    </location>
</feature>
<dbReference type="PROSITE" id="PS50102">
    <property type="entry name" value="RRM"/>
    <property type="match status" value="1"/>
</dbReference>
<feature type="region of interest" description="Disordered" evidence="6">
    <location>
        <begin position="88"/>
        <end position="131"/>
    </location>
</feature>
<evidence type="ECO:0000256" key="6">
    <source>
        <dbReference type="SAM" id="MobiDB-lite"/>
    </source>
</evidence>
<feature type="region of interest" description="Disordered" evidence="6">
    <location>
        <begin position="230"/>
        <end position="258"/>
    </location>
</feature>
<evidence type="ECO:0000259" key="7">
    <source>
        <dbReference type="PROSITE" id="PS50102"/>
    </source>
</evidence>
<dbReference type="PANTHER" id="PTHR23204">
    <property type="entry name" value="CLEAVAGE AND POLYADENYLATION SPECIFIC FACTOR"/>
    <property type="match status" value="1"/>
</dbReference>
<dbReference type="InterPro" id="IPR035979">
    <property type="entry name" value="RBD_domain_sf"/>
</dbReference>
<comment type="subcellular location">
    <subcellularLocation>
        <location evidence="1">Nucleus</location>
    </subcellularLocation>
</comment>